<keyword evidence="2" id="KW-1185">Reference proteome</keyword>
<comment type="caution">
    <text evidence="1">The sequence shown here is derived from an EMBL/GenBank/DDBJ whole genome shotgun (WGS) entry which is preliminary data.</text>
</comment>
<organism evidence="1 2">
    <name type="scientific">Dermacentor silvarum</name>
    <name type="common">Tick</name>
    <dbReference type="NCBI Taxonomy" id="543639"/>
    <lineage>
        <taxon>Eukaryota</taxon>
        <taxon>Metazoa</taxon>
        <taxon>Ecdysozoa</taxon>
        <taxon>Arthropoda</taxon>
        <taxon>Chelicerata</taxon>
        <taxon>Arachnida</taxon>
        <taxon>Acari</taxon>
        <taxon>Parasitiformes</taxon>
        <taxon>Ixodida</taxon>
        <taxon>Ixodoidea</taxon>
        <taxon>Ixodidae</taxon>
        <taxon>Rhipicephalinae</taxon>
        <taxon>Dermacentor</taxon>
    </lineage>
</organism>
<name>A0ACB8CX03_DERSI</name>
<reference evidence="1" key="1">
    <citation type="submission" date="2020-05" db="EMBL/GenBank/DDBJ databases">
        <title>Large-scale comparative analyses of tick genomes elucidate their genetic diversity and vector capacities.</title>
        <authorList>
            <person name="Jia N."/>
            <person name="Wang J."/>
            <person name="Shi W."/>
            <person name="Du L."/>
            <person name="Sun Y."/>
            <person name="Zhan W."/>
            <person name="Jiang J."/>
            <person name="Wang Q."/>
            <person name="Zhang B."/>
            <person name="Ji P."/>
            <person name="Sakyi L.B."/>
            <person name="Cui X."/>
            <person name="Yuan T."/>
            <person name="Jiang B."/>
            <person name="Yang W."/>
            <person name="Lam T.T.-Y."/>
            <person name="Chang Q."/>
            <person name="Ding S."/>
            <person name="Wang X."/>
            <person name="Zhu J."/>
            <person name="Ruan X."/>
            <person name="Zhao L."/>
            <person name="Wei J."/>
            <person name="Que T."/>
            <person name="Du C."/>
            <person name="Cheng J."/>
            <person name="Dai P."/>
            <person name="Han X."/>
            <person name="Huang E."/>
            <person name="Gao Y."/>
            <person name="Liu J."/>
            <person name="Shao H."/>
            <person name="Ye R."/>
            <person name="Li L."/>
            <person name="Wei W."/>
            <person name="Wang X."/>
            <person name="Wang C."/>
            <person name="Yang T."/>
            <person name="Huo Q."/>
            <person name="Li W."/>
            <person name="Guo W."/>
            <person name="Chen H."/>
            <person name="Zhou L."/>
            <person name="Ni X."/>
            <person name="Tian J."/>
            <person name="Zhou Y."/>
            <person name="Sheng Y."/>
            <person name="Liu T."/>
            <person name="Pan Y."/>
            <person name="Xia L."/>
            <person name="Li J."/>
            <person name="Zhao F."/>
            <person name="Cao W."/>
        </authorList>
    </citation>
    <scope>NUCLEOTIDE SEQUENCE</scope>
    <source>
        <strain evidence="1">Dsil-2018</strain>
    </source>
</reference>
<dbReference type="Proteomes" id="UP000821865">
    <property type="component" value="Chromosome 4"/>
</dbReference>
<evidence type="ECO:0000313" key="1">
    <source>
        <dbReference type="EMBL" id="KAH7953668.1"/>
    </source>
</evidence>
<proteinExistence type="predicted"/>
<dbReference type="EMBL" id="CM023473">
    <property type="protein sequence ID" value="KAH7953668.1"/>
    <property type="molecule type" value="Genomic_DNA"/>
</dbReference>
<gene>
    <name evidence="1" type="ORF">HPB49_010981</name>
</gene>
<accession>A0ACB8CX03</accession>
<protein>
    <submittedName>
        <fullName evidence="1">Uncharacterized protein</fullName>
    </submittedName>
</protein>
<evidence type="ECO:0000313" key="2">
    <source>
        <dbReference type="Proteomes" id="UP000821865"/>
    </source>
</evidence>
<sequence>MDPRLHQGRREARVGALAREQGHKNITYYVDAANYDRINTKAVTAVLDSTLQELTSASIRCHNITESEETAIALPLGPGYRQTRSLTVLMDSQAARHHYLQGRFSQPALGIILSATGHWRASQYTYPPNSASDNMDPGSHRAGGKPGSGY</sequence>